<gene>
    <name evidence="2" type="ORF">NWE73_11890</name>
</gene>
<keyword evidence="1" id="KW-1133">Transmembrane helix</keyword>
<dbReference type="RefSeq" id="WP_277578548.1">
    <property type="nucleotide sequence ID" value="NZ_JANRMI010000003.1"/>
</dbReference>
<keyword evidence="3" id="KW-1185">Reference proteome</keyword>
<organism evidence="2 3">
    <name type="scientific">Bdellovibrio svalbardensis</name>
    <dbReference type="NCBI Taxonomy" id="2972972"/>
    <lineage>
        <taxon>Bacteria</taxon>
        <taxon>Pseudomonadati</taxon>
        <taxon>Bdellovibrionota</taxon>
        <taxon>Bdellovibrionia</taxon>
        <taxon>Bdellovibrionales</taxon>
        <taxon>Pseudobdellovibrionaceae</taxon>
        <taxon>Bdellovibrio</taxon>
    </lineage>
</organism>
<dbReference type="EMBL" id="JANRMI010000003">
    <property type="protein sequence ID" value="MDG0817072.1"/>
    <property type="molecule type" value="Genomic_DNA"/>
</dbReference>
<sequence>MRRSRINDSCCVPANSRLKKMCAQQNLNVMKLRYKIIILAGALIILFRLLLPLGIRYSINKHLEQDMKSYTGNIEGFGLSLYKGSFHIEGLRVWKKDRADYDPLLSVDKMEVSLLSHLLLQQKKIMGSLEVSRAKINLIDSVLKGNQQFGEDYDWRQSFAKLVPWDLESVKITDSNLLFVNRDYKKPVQISVDNIFISAINIHNTENVQRRFPSQLLFSGRVQRDGWVRGSAQFDISKELPSLNAKVELTSLHLSKLNNAFILYGPYYFLNGELNMYSQVFMKDGNLRGYLTPFFKNVEAVKIEWNNRISKSYLSESVQSLGDLVLNSSSKKAHGRRYTFSGQMISGQEPWSSFWSSIRNGFAKPTPKRPMALRKKKGVIAEKGKEPVTTLR</sequence>
<dbReference type="Proteomes" id="UP001152321">
    <property type="component" value="Unassembled WGS sequence"/>
</dbReference>
<reference evidence="2" key="1">
    <citation type="submission" date="2022-08" db="EMBL/GenBank/DDBJ databases">
        <title>Novel Bdellovibrio Species Isolated from Svalbard: Designation Bdellovibrio svalbardensis.</title>
        <authorList>
            <person name="Mitchell R.J."/>
            <person name="Choi S.Y."/>
        </authorList>
    </citation>
    <scope>NUCLEOTIDE SEQUENCE</scope>
    <source>
        <strain evidence="2">PAP01</strain>
    </source>
</reference>
<evidence type="ECO:0000313" key="3">
    <source>
        <dbReference type="Proteomes" id="UP001152321"/>
    </source>
</evidence>
<evidence type="ECO:0000313" key="2">
    <source>
        <dbReference type="EMBL" id="MDG0817072.1"/>
    </source>
</evidence>
<keyword evidence="1" id="KW-0472">Membrane</keyword>
<feature type="transmembrane region" description="Helical" evidence="1">
    <location>
        <begin position="36"/>
        <end position="55"/>
    </location>
</feature>
<comment type="caution">
    <text evidence="2">The sequence shown here is derived from an EMBL/GenBank/DDBJ whole genome shotgun (WGS) entry which is preliminary data.</text>
</comment>
<evidence type="ECO:0000256" key="1">
    <source>
        <dbReference type="SAM" id="Phobius"/>
    </source>
</evidence>
<accession>A0ABT6DJM8</accession>
<protein>
    <submittedName>
        <fullName evidence="2">DUF748 domain-containing protein</fullName>
    </submittedName>
</protein>
<name>A0ABT6DJM8_9BACT</name>
<proteinExistence type="predicted"/>
<keyword evidence="1" id="KW-0812">Transmembrane</keyword>